<evidence type="ECO:0000313" key="14">
    <source>
        <dbReference type="Proteomes" id="UP000504606"/>
    </source>
</evidence>
<dbReference type="GO" id="GO:0008270">
    <property type="term" value="F:zinc ion binding"/>
    <property type="evidence" value="ECO:0007669"/>
    <property type="project" value="UniProtKB-KW"/>
</dbReference>
<dbReference type="AlphaFoldDB" id="A0A6J1T9G1"/>
<feature type="domain" description="C2H2-type" evidence="13">
    <location>
        <begin position="265"/>
        <end position="291"/>
    </location>
</feature>
<proteinExistence type="inferred from homology"/>
<evidence type="ECO:0000256" key="8">
    <source>
        <dbReference type="ARBA" id="ARBA00023125"/>
    </source>
</evidence>
<dbReference type="Gene3D" id="3.30.160.60">
    <property type="entry name" value="Classic Zinc Finger"/>
    <property type="match status" value="7"/>
</dbReference>
<dbReference type="Proteomes" id="UP000504606">
    <property type="component" value="Unplaced"/>
</dbReference>
<feature type="compositionally biased region" description="Basic and acidic residues" evidence="12">
    <location>
        <begin position="212"/>
        <end position="227"/>
    </location>
</feature>
<dbReference type="SMART" id="SM00355">
    <property type="entry name" value="ZnF_C2H2"/>
    <property type="match status" value="5"/>
</dbReference>
<evidence type="ECO:0000313" key="15">
    <source>
        <dbReference type="RefSeq" id="XP_026290209.2"/>
    </source>
</evidence>
<keyword evidence="5 11" id="KW-0863">Zinc-finger</keyword>
<comment type="subcellular location">
    <subcellularLocation>
        <location evidence="1">Nucleus</location>
    </subcellularLocation>
</comment>
<dbReference type="FunFam" id="3.30.160.60:FF:001506">
    <property type="entry name" value="Zinc finger protein"/>
    <property type="match status" value="1"/>
</dbReference>
<dbReference type="SUPFAM" id="SSF57667">
    <property type="entry name" value="beta-beta-alpha zinc fingers"/>
    <property type="match status" value="3"/>
</dbReference>
<dbReference type="GO" id="GO:0000977">
    <property type="term" value="F:RNA polymerase II transcription regulatory region sequence-specific DNA binding"/>
    <property type="evidence" value="ECO:0007669"/>
    <property type="project" value="TreeGrafter"/>
</dbReference>
<dbReference type="InterPro" id="IPR013087">
    <property type="entry name" value="Znf_C2H2_type"/>
</dbReference>
<evidence type="ECO:0000256" key="9">
    <source>
        <dbReference type="ARBA" id="ARBA00023163"/>
    </source>
</evidence>
<protein>
    <submittedName>
        <fullName evidence="15">Zinc finger protein 572-like</fullName>
    </submittedName>
</protein>
<feature type="domain" description="C2H2-type" evidence="13">
    <location>
        <begin position="93"/>
        <end position="120"/>
    </location>
</feature>
<dbReference type="Pfam" id="PF00096">
    <property type="entry name" value="zf-C2H2"/>
    <property type="match status" value="4"/>
</dbReference>
<dbReference type="KEGG" id="foc:113214907"/>
<evidence type="ECO:0000256" key="4">
    <source>
        <dbReference type="ARBA" id="ARBA00022737"/>
    </source>
</evidence>
<evidence type="ECO:0000256" key="2">
    <source>
        <dbReference type="ARBA" id="ARBA00006991"/>
    </source>
</evidence>
<feature type="domain" description="C2H2-type" evidence="13">
    <location>
        <begin position="37"/>
        <end position="64"/>
    </location>
</feature>
<keyword evidence="4" id="KW-0677">Repeat</keyword>
<evidence type="ECO:0000256" key="3">
    <source>
        <dbReference type="ARBA" id="ARBA00022723"/>
    </source>
</evidence>
<dbReference type="GO" id="GO:0005634">
    <property type="term" value="C:nucleus"/>
    <property type="evidence" value="ECO:0007669"/>
    <property type="project" value="UniProtKB-SubCell"/>
</dbReference>
<feature type="region of interest" description="Disordered" evidence="12">
    <location>
        <begin position="188"/>
        <end position="291"/>
    </location>
</feature>
<dbReference type="FunFam" id="3.30.160.60:FF:001010">
    <property type="entry name" value="zinc finger protein 64 isoform X3"/>
    <property type="match status" value="1"/>
</dbReference>
<evidence type="ECO:0000256" key="11">
    <source>
        <dbReference type="PROSITE-ProRule" id="PRU00042"/>
    </source>
</evidence>
<gene>
    <name evidence="15" type="primary">LOC113214907</name>
</gene>
<dbReference type="RefSeq" id="XP_026290209.2">
    <property type="nucleotide sequence ID" value="XM_026434424.2"/>
</dbReference>
<dbReference type="FunFam" id="3.30.160.60:FF:000264">
    <property type="entry name" value="Zinc finger protein 236"/>
    <property type="match status" value="1"/>
</dbReference>
<feature type="domain" description="C2H2-type" evidence="13">
    <location>
        <begin position="9"/>
        <end position="36"/>
    </location>
</feature>
<evidence type="ECO:0000259" key="13">
    <source>
        <dbReference type="PROSITE" id="PS50157"/>
    </source>
</evidence>
<feature type="domain" description="C2H2-type" evidence="13">
    <location>
        <begin position="65"/>
        <end position="92"/>
    </location>
</feature>
<evidence type="ECO:0000256" key="1">
    <source>
        <dbReference type="ARBA" id="ARBA00004123"/>
    </source>
</evidence>
<dbReference type="InterPro" id="IPR036236">
    <property type="entry name" value="Znf_C2H2_sf"/>
</dbReference>
<keyword evidence="6" id="KW-0862">Zinc</keyword>
<name>A0A6J1T9G1_FRAOC</name>
<dbReference type="PANTHER" id="PTHR14196">
    <property type="entry name" value="ODD-SKIPPED - RELATED"/>
    <property type="match status" value="1"/>
</dbReference>
<keyword evidence="14" id="KW-1185">Reference proteome</keyword>
<dbReference type="PROSITE" id="PS50157">
    <property type="entry name" value="ZINC_FINGER_C2H2_2"/>
    <property type="match status" value="5"/>
</dbReference>
<evidence type="ECO:0000256" key="7">
    <source>
        <dbReference type="ARBA" id="ARBA00023015"/>
    </source>
</evidence>
<dbReference type="FunFam" id="3.30.160.60:FF:000538">
    <property type="entry name" value="zinc finger protein 853"/>
    <property type="match status" value="1"/>
</dbReference>
<sequence>MYHTGEKPFSCDLCPSRFTENGHLARHMRTHTGEKPYTCDLCKMHFTIKCHLVVHMRTHTGEKPYKCDVCTVCFSQKGNLVAHMRTHTGEKPYKCDVCKRRFIVKSHLVKHMRTHTGEKPYVCDVCKKDFRFKGQAAGGERSSSSGASLREHPGDVTVDVAPELKQEDEQLRLVVTACFPLQHKKCSAEDDVRGSPGGSEVQTEAGPQDGDVLPKEGPVDSEAKPEEGPWGDEVQPQPELRNGDANKHDGSLARHMRLHTGEKPYQCGGCDKRFSDKSNLNAHERTCKHRS</sequence>
<reference evidence="15" key="1">
    <citation type="submission" date="2025-08" db="UniProtKB">
        <authorList>
            <consortium name="RefSeq"/>
        </authorList>
    </citation>
    <scope>IDENTIFICATION</scope>
    <source>
        <tissue evidence="15">Whole organism</tissue>
    </source>
</reference>
<dbReference type="PANTHER" id="PTHR14196:SF12">
    <property type="entry name" value="ZINC FINGER PROTEIN 208-LIKE"/>
    <property type="match status" value="1"/>
</dbReference>
<evidence type="ECO:0000256" key="6">
    <source>
        <dbReference type="ARBA" id="ARBA00022833"/>
    </source>
</evidence>
<dbReference type="FunFam" id="3.30.160.60:FF:000912">
    <property type="entry name" value="Zinc finger protein 660"/>
    <property type="match status" value="1"/>
</dbReference>
<dbReference type="OrthoDB" id="6077919at2759"/>
<dbReference type="GeneID" id="113214907"/>
<comment type="similarity">
    <text evidence="2">Belongs to the krueppel C2H2-type zinc-finger protein family.</text>
</comment>
<dbReference type="GO" id="GO:0000981">
    <property type="term" value="F:DNA-binding transcription factor activity, RNA polymerase II-specific"/>
    <property type="evidence" value="ECO:0007669"/>
    <property type="project" value="TreeGrafter"/>
</dbReference>
<dbReference type="InterPro" id="IPR050717">
    <property type="entry name" value="C2H2-ZF_Transcription_Reg"/>
</dbReference>
<feature type="compositionally biased region" description="Basic and acidic residues" evidence="12">
    <location>
        <begin position="241"/>
        <end position="252"/>
    </location>
</feature>
<keyword evidence="3" id="KW-0479">Metal-binding</keyword>
<organism evidence="14 15">
    <name type="scientific">Frankliniella occidentalis</name>
    <name type="common">Western flower thrips</name>
    <name type="synonym">Euthrips occidentalis</name>
    <dbReference type="NCBI Taxonomy" id="133901"/>
    <lineage>
        <taxon>Eukaryota</taxon>
        <taxon>Metazoa</taxon>
        <taxon>Ecdysozoa</taxon>
        <taxon>Arthropoda</taxon>
        <taxon>Hexapoda</taxon>
        <taxon>Insecta</taxon>
        <taxon>Pterygota</taxon>
        <taxon>Neoptera</taxon>
        <taxon>Paraneoptera</taxon>
        <taxon>Thysanoptera</taxon>
        <taxon>Terebrantia</taxon>
        <taxon>Thripoidea</taxon>
        <taxon>Thripidae</taxon>
        <taxon>Frankliniella</taxon>
    </lineage>
</organism>
<accession>A0A6J1T9G1</accession>
<keyword evidence="7" id="KW-0805">Transcription regulation</keyword>
<evidence type="ECO:0000256" key="10">
    <source>
        <dbReference type="ARBA" id="ARBA00023242"/>
    </source>
</evidence>
<dbReference type="PROSITE" id="PS00028">
    <property type="entry name" value="ZINC_FINGER_C2H2_1"/>
    <property type="match status" value="5"/>
</dbReference>
<evidence type="ECO:0000256" key="5">
    <source>
        <dbReference type="ARBA" id="ARBA00022771"/>
    </source>
</evidence>
<keyword evidence="10" id="KW-0539">Nucleus</keyword>
<keyword evidence="9" id="KW-0804">Transcription</keyword>
<evidence type="ECO:0000256" key="12">
    <source>
        <dbReference type="SAM" id="MobiDB-lite"/>
    </source>
</evidence>
<keyword evidence="8" id="KW-0238">DNA-binding</keyword>